<feature type="transmembrane region" description="Helical" evidence="1">
    <location>
        <begin position="42"/>
        <end position="60"/>
    </location>
</feature>
<evidence type="ECO:0000313" key="2">
    <source>
        <dbReference type="EMBL" id="EUJ26601.1"/>
    </source>
</evidence>
<keyword evidence="1" id="KW-1133">Transmembrane helix</keyword>
<protein>
    <submittedName>
        <fullName evidence="2">Uncharacterized protein</fullName>
    </submittedName>
</protein>
<dbReference type="EMBL" id="AODG01000015">
    <property type="protein sequence ID" value="EUJ26601.1"/>
    <property type="molecule type" value="Genomic_DNA"/>
</dbReference>
<feature type="transmembrane region" description="Helical" evidence="1">
    <location>
        <begin position="12"/>
        <end position="30"/>
    </location>
</feature>
<evidence type="ECO:0000256" key="1">
    <source>
        <dbReference type="SAM" id="Phobius"/>
    </source>
</evidence>
<evidence type="ECO:0000313" key="3">
    <source>
        <dbReference type="Proteomes" id="UP000019251"/>
    </source>
</evidence>
<accession>A0A829R3C3</accession>
<feature type="transmembrane region" description="Helical" evidence="1">
    <location>
        <begin position="72"/>
        <end position="93"/>
    </location>
</feature>
<dbReference type="RefSeq" id="WP_036107524.1">
    <property type="nucleotide sequence ID" value="NZ_AODG01000015.1"/>
</dbReference>
<comment type="caution">
    <text evidence="2">The sequence shown here is derived from an EMBL/GenBank/DDBJ whole genome shotgun (WGS) entry which is preliminary data.</text>
</comment>
<keyword evidence="1" id="KW-0812">Transmembrane</keyword>
<sequence>MLSRSIRWHKALWIIAGLLTVLTTINLPHHRLLVAIRLGVHQTAWGIAAVTLFLLSLKLLRHSREKSDKAPTALELGVVFIFMVFTGTCIDLIL</sequence>
<name>A0A829R3C3_LISGR</name>
<reference evidence="2 3" key="1">
    <citation type="submission" date="2012-12" db="EMBL/GenBank/DDBJ databases">
        <title>Novel taxa of Listeriaceae from agricultural environments in the United States.</title>
        <authorList>
            <person name="den Bakker H.C."/>
            <person name="Allred A."/>
            <person name="Warchocki S."/>
            <person name="Wright E.M."/>
            <person name="Burrell A."/>
            <person name="Nightingale K.K."/>
            <person name="Kephart D."/>
            <person name="Wiedmann M."/>
        </authorList>
    </citation>
    <scope>NUCLEOTIDE SEQUENCE [LARGE SCALE GENOMIC DNA]</scope>
    <source>
        <strain evidence="2 3">FSL F6-1183</strain>
    </source>
</reference>
<proteinExistence type="predicted"/>
<dbReference type="Proteomes" id="UP000019251">
    <property type="component" value="Unassembled WGS sequence"/>
</dbReference>
<organism evidence="2 3">
    <name type="scientific">Listeria grayi FSL F6-1183</name>
    <dbReference type="NCBI Taxonomy" id="1265827"/>
    <lineage>
        <taxon>Bacteria</taxon>
        <taxon>Bacillati</taxon>
        <taxon>Bacillota</taxon>
        <taxon>Bacilli</taxon>
        <taxon>Bacillales</taxon>
        <taxon>Listeriaceae</taxon>
        <taxon>Listeria</taxon>
    </lineage>
</organism>
<keyword evidence="1" id="KW-0472">Membrane</keyword>
<gene>
    <name evidence="2" type="ORF">LMUR_12351</name>
</gene>
<dbReference type="AlphaFoldDB" id="A0A829R3C3"/>